<dbReference type="AlphaFoldDB" id="A0AAW1IZX5"/>
<feature type="signal peptide" evidence="1">
    <location>
        <begin position="1"/>
        <end position="17"/>
    </location>
</feature>
<keyword evidence="1" id="KW-0732">Signal</keyword>
<evidence type="ECO:0008006" key="4">
    <source>
        <dbReference type="Google" id="ProtNLM"/>
    </source>
</evidence>
<comment type="caution">
    <text evidence="2">The sequence shown here is derived from an EMBL/GenBank/DDBJ whole genome shotgun (WGS) entry which is preliminary data.</text>
</comment>
<dbReference type="Proteomes" id="UP001458880">
    <property type="component" value="Unassembled WGS sequence"/>
</dbReference>
<evidence type="ECO:0000256" key="1">
    <source>
        <dbReference type="SAM" id="SignalP"/>
    </source>
</evidence>
<reference evidence="2 3" key="1">
    <citation type="journal article" date="2024" name="BMC Genomics">
        <title>De novo assembly and annotation of Popillia japonica's genome with initial clues to its potential as an invasive pest.</title>
        <authorList>
            <person name="Cucini C."/>
            <person name="Boschi S."/>
            <person name="Funari R."/>
            <person name="Cardaioli E."/>
            <person name="Iannotti N."/>
            <person name="Marturano G."/>
            <person name="Paoli F."/>
            <person name="Bruttini M."/>
            <person name="Carapelli A."/>
            <person name="Frati F."/>
            <person name="Nardi F."/>
        </authorList>
    </citation>
    <scope>NUCLEOTIDE SEQUENCE [LARGE SCALE GENOMIC DNA]</scope>
    <source>
        <strain evidence="2">DMR45628</strain>
    </source>
</reference>
<dbReference type="EMBL" id="JASPKY010000465">
    <property type="protein sequence ID" value="KAK9695988.1"/>
    <property type="molecule type" value="Genomic_DNA"/>
</dbReference>
<accession>A0AAW1IZX5</accession>
<proteinExistence type="predicted"/>
<gene>
    <name evidence="2" type="ORF">QE152_g32199</name>
</gene>
<evidence type="ECO:0000313" key="3">
    <source>
        <dbReference type="Proteomes" id="UP001458880"/>
    </source>
</evidence>
<keyword evidence="3" id="KW-1185">Reference proteome</keyword>
<protein>
    <recommendedName>
        <fullName evidence="4">PiggyBac transposable element-derived protein domain-containing protein</fullName>
    </recommendedName>
</protein>
<feature type="chain" id="PRO_5043979637" description="PiggyBac transposable element-derived protein domain-containing protein" evidence="1">
    <location>
        <begin position="18"/>
        <end position="132"/>
    </location>
</feature>
<organism evidence="2 3">
    <name type="scientific">Popillia japonica</name>
    <name type="common">Japanese beetle</name>
    <dbReference type="NCBI Taxonomy" id="7064"/>
    <lineage>
        <taxon>Eukaryota</taxon>
        <taxon>Metazoa</taxon>
        <taxon>Ecdysozoa</taxon>
        <taxon>Arthropoda</taxon>
        <taxon>Hexapoda</taxon>
        <taxon>Insecta</taxon>
        <taxon>Pterygota</taxon>
        <taxon>Neoptera</taxon>
        <taxon>Endopterygota</taxon>
        <taxon>Coleoptera</taxon>
        <taxon>Polyphaga</taxon>
        <taxon>Scarabaeiformia</taxon>
        <taxon>Scarabaeidae</taxon>
        <taxon>Rutelinae</taxon>
        <taxon>Popillia</taxon>
    </lineage>
</organism>
<evidence type="ECO:0000313" key="2">
    <source>
        <dbReference type="EMBL" id="KAK9695988.1"/>
    </source>
</evidence>
<name>A0AAW1IZX5_POPJA</name>
<sequence length="132" mass="15122">MIFTNVWIGTLLLAGLSDRYKPIMIYIENSGYKTQAELDEASPSDGVILFGSPNRKKRRPKFQKTGIRCYGGNKFGKKKWTCRKEWEGMRIGAILGVTFTSGSKQPHVLHVWKVNNLNFHSKILKDTPEEYL</sequence>